<keyword evidence="1" id="KW-0808">Transferase</keyword>
<sequence length="174" mass="20310">MITQTWNSISLNESNAMVRFKKKLHALKKVIRLWIGNDKRNQMNRTMEIKSKLKDIDKLLDQLGANDDLLSTRPELLKQYHDIQSVETRESIQKAKIKWAIEGDENSKFFHGMINRKRANLAVKGVMIEGEWVDDPSKVKDEFHDYFASRLCDPGIRHGVINFNFPNRLNIDQS</sequence>
<keyword evidence="1" id="KW-0695">RNA-directed DNA polymerase</keyword>
<dbReference type="AlphaFoldDB" id="A0A699TW92"/>
<proteinExistence type="predicted"/>
<keyword evidence="1" id="KW-0548">Nucleotidyltransferase</keyword>
<name>A0A699TW92_TANCI</name>
<dbReference type="GO" id="GO:0003964">
    <property type="term" value="F:RNA-directed DNA polymerase activity"/>
    <property type="evidence" value="ECO:0007669"/>
    <property type="project" value="UniProtKB-KW"/>
</dbReference>
<feature type="non-terminal residue" evidence="1">
    <location>
        <position position="174"/>
    </location>
</feature>
<gene>
    <name evidence="1" type="ORF">Tci_883943</name>
</gene>
<organism evidence="1">
    <name type="scientific">Tanacetum cinerariifolium</name>
    <name type="common">Dalmatian daisy</name>
    <name type="synonym">Chrysanthemum cinerariifolium</name>
    <dbReference type="NCBI Taxonomy" id="118510"/>
    <lineage>
        <taxon>Eukaryota</taxon>
        <taxon>Viridiplantae</taxon>
        <taxon>Streptophyta</taxon>
        <taxon>Embryophyta</taxon>
        <taxon>Tracheophyta</taxon>
        <taxon>Spermatophyta</taxon>
        <taxon>Magnoliopsida</taxon>
        <taxon>eudicotyledons</taxon>
        <taxon>Gunneridae</taxon>
        <taxon>Pentapetalae</taxon>
        <taxon>asterids</taxon>
        <taxon>campanulids</taxon>
        <taxon>Asterales</taxon>
        <taxon>Asteraceae</taxon>
        <taxon>Asteroideae</taxon>
        <taxon>Anthemideae</taxon>
        <taxon>Anthemidinae</taxon>
        <taxon>Tanacetum</taxon>
    </lineage>
</organism>
<protein>
    <submittedName>
        <fullName evidence="1">RNA-directed DNA polymerase, eukaryota</fullName>
    </submittedName>
</protein>
<comment type="caution">
    <text evidence="1">The sequence shown here is derived from an EMBL/GenBank/DDBJ whole genome shotgun (WGS) entry which is preliminary data.</text>
</comment>
<reference evidence="1" key="1">
    <citation type="journal article" date="2019" name="Sci. Rep.">
        <title>Draft genome of Tanacetum cinerariifolium, the natural source of mosquito coil.</title>
        <authorList>
            <person name="Yamashiro T."/>
            <person name="Shiraishi A."/>
            <person name="Satake H."/>
            <person name="Nakayama K."/>
        </authorList>
    </citation>
    <scope>NUCLEOTIDE SEQUENCE</scope>
</reference>
<dbReference type="EMBL" id="BKCJ011262570">
    <property type="protein sequence ID" value="GFD11974.1"/>
    <property type="molecule type" value="Genomic_DNA"/>
</dbReference>
<accession>A0A699TW92</accession>
<evidence type="ECO:0000313" key="1">
    <source>
        <dbReference type="EMBL" id="GFD11974.1"/>
    </source>
</evidence>